<dbReference type="AlphaFoldDB" id="A0A1H5GRY5"/>
<evidence type="ECO:0000313" key="2">
    <source>
        <dbReference type="Proteomes" id="UP000182725"/>
    </source>
</evidence>
<accession>A0A1H5GRY5</accession>
<organism evidence="1 2">
    <name type="scientific">Arthrobacter alpinus</name>
    <dbReference type="NCBI Taxonomy" id="656366"/>
    <lineage>
        <taxon>Bacteria</taxon>
        <taxon>Bacillati</taxon>
        <taxon>Actinomycetota</taxon>
        <taxon>Actinomycetes</taxon>
        <taxon>Micrococcales</taxon>
        <taxon>Micrococcaceae</taxon>
        <taxon>Arthrobacter</taxon>
    </lineage>
</organism>
<dbReference type="RefSeq" id="WP_074710681.1">
    <property type="nucleotide sequence ID" value="NZ_FNTV01000001.1"/>
</dbReference>
<evidence type="ECO:0000313" key="1">
    <source>
        <dbReference type="EMBL" id="SEE18410.1"/>
    </source>
</evidence>
<gene>
    <name evidence="1" type="ORF">SAMN04489740_0833</name>
</gene>
<reference evidence="1 2" key="1">
    <citation type="submission" date="2016-10" db="EMBL/GenBank/DDBJ databases">
        <authorList>
            <person name="de Groot N.N."/>
        </authorList>
    </citation>
    <scope>NUCLEOTIDE SEQUENCE [LARGE SCALE GENOMIC DNA]</scope>
    <source>
        <strain evidence="1 2">DSM 22274</strain>
    </source>
</reference>
<protein>
    <submittedName>
        <fullName evidence="1">Uncharacterized protein</fullName>
    </submittedName>
</protein>
<proteinExistence type="predicted"/>
<sequence length="283" mass="32058">MAMAPIAEGERWAYRRASRPFEEVSVLKVVSQSGNRKVRVQFEDGPNAGEIQWVNRQQLKVLWAQRREFLDREQRFAEAKSRVAEAQDSHLLAAGLIISESIDVTIASDHNHGILRVGDAVILADHVQISVTDLTGDACFEDGGYLYLPWPAMRTVAIAKAKIDPGIVLDMVDRDAKEWNSVAQQTTYYAAVRPMAHQTIDHPWPEYETQKLAWNVIRGWCGEVALDRWSELDRVRQDNIRLANLLERALKQLERAGGTYHAARLRGEAGRAFETNSKRTTKL</sequence>
<name>A0A1H5GRY5_9MICC</name>
<dbReference type="Proteomes" id="UP000182725">
    <property type="component" value="Unassembled WGS sequence"/>
</dbReference>
<dbReference type="EMBL" id="FNTV01000001">
    <property type="protein sequence ID" value="SEE18410.1"/>
    <property type="molecule type" value="Genomic_DNA"/>
</dbReference>